<keyword evidence="2" id="KW-1185">Reference proteome</keyword>
<evidence type="ECO:0000313" key="2">
    <source>
        <dbReference type="Proteomes" id="UP000278488"/>
    </source>
</evidence>
<dbReference type="Proteomes" id="UP000278488">
    <property type="component" value="Segment"/>
</dbReference>
<gene>
    <name evidence="1" type="ORF">Pylas_015</name>
</gene>
<organism evidence="1 2">
    <name type="scientific">Klebsiella phage Pylas</name>
    <dbReference type="NCBI Taxonomy" id="2419682"/>
    <lineage>
        <taxon>Viruses</taxon>
        <taxon>Duplodnaviria</taxon>
        <taxon>Heunggongvirae</taxon>
        <taxon>Uroviricota</taxon>
        <taxon>Caudoviricetes</taxon>
        <taxon>Schitoviridae</taxon>
        <taxon>Humphriesvirinae</taxon>
        <taxon>Pylasvirus</taxon>
        <taxon>Pylasvirus pylas</taxon>
    </lineage>
</organism>
<evidence type="ECO:0000313" key="1">
    <source>
        <dbReference type="EMBL" id="AYP69269.1"/>
    </source>
</evidence>
<reference evidence="2" key="1">
    <citation type="submission" date="2018-09" db="EMBL/GenBank/DDBJ databases">
        <title>Complete genome of Klebsiella pneumoniae phage Pylas.</title>
        <authorList>
            <person name="Powell J.E."/>
            <person name="Lessor L."/>
            <person name="O'Leary C.J."/>
            <person name="Liu M."/>
        </authorList>
    </citation>
    <scope>NUCLEOTIDE SEQUENCE [LARGE SCALE GENOMIC DNA]</scope>
</reference>
<dbReference type="EMBL" id="MH899585">
    <property type="protein sequence ID" value="AYP69269.1"/>
    <property type="molecule type" value="Genomic_DNA"/>
</dbReference>
<proteinExistence type="predicted"/>
<accession>A0A3G3BY99</accession>
<protein>
    <submittedName>
        <fullName evidence="1">Uncharacterized protein</fullName>
    </submittedName>
</protein>
<sequence length="56" mass="6523">MNQELIIILSSILDKHLCFKFKAINCAGISCRNCCIDKKQIDNYVYQLIQFGERIL</sequence>
<name>A0A3G3BY99_9CAUD</name>